<feature type="compositionally biased region" description="Polar residues" evidence="1">
    <location>
        <begin position="160"/>
        <end position="171"/>
    </location>
</feature>
<evidence type="ECO:0000313" key="2">
    <source>
        <dbReference type="EMBL" id="KIK15209.1"/>
    </source>
</evidence>
<reference evidence="3" key="2">
    <citation type="submission" date="2015-01" db="EMBL/GenBank/DDBJ databases">
        <title>Evolutionary Origins and Diversification of the Mycorrhizal Mutualists.</title>
        <authorList>
            <consortium name="DOE Joint Genome Institute"/>
            <consortium name="Mycorrhizal Genomics Consortium"/>
            <person name="Kohler A."/>
            <person name="Kuo A."/>
            <person name="Nagy L.G."/>
            <person name="Floudas D."/>
            <person name="Copeland A."/>
            <person name="Barry K.W."/>
            <person name="Cichocki N."/>
            <person name="Veneault-Fourrey C."/>
            <person name="LaButti K."/>
            <person name="Lindquist E.A."/>
            <person name="Lipzen A."/>
            <person name="Lundell T."/>
            <person name="Morin E."/>
            <person name="Murat C."/>
            <person name="Riley R."/>
            <person name="Ohm R."/>
            <person name="Sun H."/>
            <person name="Tunlid A."/>
            <person name="Henrissat B."/>
            <person name="Grigoriev I.V."/>
            <person name="Hibbett D.S."/>
            <person name="Martin F."/>
        </authorList>
    </citation>
    <scope>NUCLEOTIDE SEQUENCE [LARGE SCALE GENOMIC DNA]</scope>
    <source>
        <strain evidence="3">441</strain>
    </source>
</reference>
<feature type="region of interest" description="Disordered" evidence="1">
    <location>
        <begin position="1"/>
        <end position="27"/>
    </location>
</feature>
<feature type="non-terminal residue" evidence="2">
    <location>
        <position position="171"/>
    </location>
</feature>
<dbReference type="EMBL" id="KN833901">
    <property type="protein sequence ID" value="KIK15209.1"/>
    <property type="molecule type" value="Genomic_DNA"/>
</dbReference>
<keyword evidence="3" id="KW-1185">Reference proteome</keyword>
<gene>
    <name evidence="2" type="ORF">PISMIDRAFT_115524</name>
</gene>
<proteinExistence type="predicted"/>
<dbReference type="HOGENOM" id="CLU_133582_0_0_1"/>
<evidence type="ECO:0000313" key="3">
    <source>
        <dbReference type="Proteomes" id="UP000054018"/>
    </source>
</evidence>
<dbReference type="Proteomes" id="UP000054018">
    <property type="component" value="Unassembled WGS sequence"/>
</dbReference>
<dbReference type="OrthoDB" id="2680995at2759"/>
<feature type="region of interest" description="Disordered" evidence="1">
    <location>
        <begin position="151"/>
        <end position="171"/>
    </location>
</feature>
<protein>
    <submittedName>
        <fullName evidence="2">Uncharacterized protein</fullName>
    </submittedName>
</protein>
<name>A0A0C9YMP7_9AGAM</name>
<organism evidence="2 3">
    <name type="scientific">Pisolithus microcarpus 441</name>
    <dbReference type="NCBI Taxonomy" id="765257"/>
    <lineage>
        <taxon>Eukaryota</taxon>
        <taxon>Fungi</taxon>
        <taxon>Dikarya</taxon>
        <taxon>Basidiomycota</taxon>
        <taxon>Agaricomycotina</taxon>
        <taxon>Agaricomycetes</taxon>
        <taxon>Agaricomycetidae</taxon>
        <taxon>Boletales</taxon>
        <taxon>Sclerodermatineae</taxon>
        <taxon>Pisolithaceae</taxon>
        <taxon>Pisolithus</taxon>
    </lineage>
</organism>
<sequence>MPLEPIPPPSPRGKTPSPPKHTCSPTVPCPLRLSEMGRRYHHFPKGTFKARFSPPALPKFVMSHFASHPPIWTWSVKAGPNKDKSFQVPTVPIACDKTAPRAVQWIVAVFHSFKAHLNPIAISADTGKVHPAWLRLYQNNLHIHLCNQLKARPSGKRSAPPTSSPVKTPNP</sequence>
<evidence type="ECO:0000256" key="1">
    <source>
        <dbReference type="SAM" id="MobiDB-lite"/>
    </source>
</evidence>
<reference evidence="2 3" key="1">
    <citation type="submission" date="2014-04" db="EMBL/GenBank/DDBJ databases">
        <authorList>
            <consortium name="DOE Joint Genome Institute"/>
            <person name="Kuo A."/>
            <person name="Kohler A."/>
            <person name="Costa M.D."/>
            <person name="Nagy L.G."/>
            <person name="Floudas D."/>
            <person name="Copeland A."/>
            <person name="Barry K.W."/>
            <person name="Cichocki N."/>
            <person name="Veneault-Fourrey C."/>
            <person name="LaButti K."/>
            <person name="Lindquist E.A."/>
            <person name="Lipzen A."/>
            <person name="Lundell T."/>
            <person name="Morin E."/>
            <person name="Murat C."/>
            <person name="Sun H."/>
            <person name="Tunlid A."/>
            <person name="Henrissat B."/>
            <person name="Grigoriev I.V."/>
            <person name="Hibbett D.S."/>
            <person name="Martin F."/>
            <person name="Nordberg H.P."/>
            <person name="Cantor M.N."/>
            <person name="Hua S.X."/>
        </authorList>
    </citation>
    <scope>NUCLEOTIDE SEQUENCE [LARGE SCALE GENOMIC DNA]</scope>
    <source>
        <strain evidence="2 3">441</strain>
    </source>
</reference>
<feature type="compositionally biased region" description="Pro residues" evidence="1">
    <location>
        <begin position="1"/>
        <end position="19"/>
    </location>
</feature>
<accession>A0A0C9YMP7</accession>
<dbReference type="AlphaFoldDB" id="A0A0C9YMP7"/>